<dbReference type="GO" id="GO:0005758">
    <property type="term" value="C:mitochondrial intermembrane space"/>
    <property type="evidence" value="ECO:0007669"/>
    <property type="project" value="InterPro"/>
</dbReference>
<gene>
    <name evidence="2" type="ORF">SmJEL517_g04714</name>
</gene>
<protein>
    <recommendedName>
        <fullName evidence="4">CHCH domain-containing protein</fullName>
    </recommendedName>
</protein>
<dbReference type="STRING" id="1806994.A0A507C2H6"/>
<evidence type="ECO:0000313" key="3">
    <source>
        <dbReference type="Proteomes" id="UP000319731"/>
    </source>
</evidence>
<dbReference type="PROSITE" id="PS51808">
    <property type="entry name" value="CHCH"/>
    <property type="match status" value="1"/>
</dbReference>
<proteinExistence type="predicted"/>
<accession>A0A507C2H6</accession>
<feature type="region of interest" description="Disordered" evidence="1">
    <location>
        <begin position="1"/>
        <end position="24"/>
    </location>
</feature>
<keyword evidence="3" id="KW-1185">Reference proteome</keyword>
<dbReference type="PANTHER" id="PTHR13639:SF2">
    <property type="entry name" value="CYTOCHROME C OXIDASE ASSEMBLY FACTOR 4 HOMOLOG, MITOCHONDRIAL"/>
    <property type="match status" value="1"/>
</dbReference>
<evidence type="ECO:0000313" key="2">
    <source>
        <dbReference type="EMBL" id="TPX32156.1"/>
    </source>
</evidence>
<sequence length="88" mass="10109">MSAPPNIVISVPHSRKPTDDEDDEYTSRIKKTGCLEFHEKLQDCYYGKKDWRACKQEMADFRDCFDKYQQQSQASQAGQMREKIGGGG</sequence>
<name>A0A507C2H6_9FUNG</name>
<dbReference type="RefSeq" id="XP_031023418.1">
    <property type="nucleotide sequence ID" value="XM_031170642.1"/>
</dbReference>
<dbReference type="Proteomes" id="UP000319731">
    <property type="component" value="Unassembled WGS sequence"/>
</dbReference>
<organism evidence="2 3">
    <name type="scientific">Synchytrium microbalum</name>
    <dbReference type="NCBI Taxonomy" id="1806994"/>
    <lineage>
        <taxon>Eukaryota</taxon>
        <taxon>Fungi</taxon>
        <taxon>Fungi incertae sedis</taxon>
        <taxon>Chytridiomycota</taxon>
        <taxon>Chytridiomycota incertae sedis</taxon>
        <taxon>Chytridiomycetes</taxon>
        <taxon>Synchytriales</taxon>
        <taxon>Synchytriaceae</taxon>
        <taxon>Synchytrium</taxon>
    </lineage>
</organism>
<dbReference type="PANTHER" id="PTHR13639">
    <property type="entry name" value="CYTOCHROME C OXIDASE ASSEMBLY FACTOR 4 HOMOLOG, MITOCHONDRIAL"/>
    <property type="match status" value="1"/>
</dbReference>
<dbReference type="GeneID" id="42005939"/>
<dbReference type="InterPro" id="IPR039870">
    <property type="entry name" value="Coa4-like"/>
</dbReference>
<dbReference type="AlphaFoldDB" id="A0A507C2H6"/>
<reference evidence="2 3" key="1">
    <citation type="journal article" date="2019" name="Sci. Rep.">
        <title>Comparative genomics of chytrid fungi reveal insights into the obligate biotrophic and pathogenic lifestyle of Synchytrium endobioticum.</title>
        <authorList>
            <person name="van de Vossenberg B.T.L.H."/>
            <person name="Warris S."/>
            <person name="Nguyen H.D.T."/>
            <person name="van Gent-Pelzer M.P.E."/>
            <person name="Joly D.L."/>
            <person name="van de Geest H.C."/>
            <person name="Bonants P.J.M."/>
            <person name="Smith D.S."/>
            <person name="Levesque C.A."/>
            <person name="van der Lee T.A.J."/>
        </authorList>
    </citation>
    <scope>NUCLEOTIDE SEQUENCE [LARGE SCALE GENOMIC DNA]</scope>
    <source>
        <strain evidence="2 3">JEL517</strain>
    </source>
</reference>
<evidence type="ECO:0000256" key="1">
    <source>
        <dbReference type="SAM" id="MobiDB-lite"/>
    </source>
</evidence>
<comment type="caution">
    <text evidence="2">The sequence shown here is derived from an EMBL/GenBank/DDBJ whole genome shotgun (WGS) entry which is preliminary data.</text>
</comment>
<dbReference type="GO" id="GO:0033617">
    <property type="term" value="P:mitochondrial respiratory chain complex IV assembly"/>
    <property type="evidence" value="ECO:0007669"/>
    <property type="project" value="InterPro"/>
</dbReference>
<dbReference type="OrthoDB" id="5586401at2759"/>
<dbReference type="EMBL" id="QEAO01000034">
    <property type="protein sequence ID" value="TPX32156.1"/>
    <property type="molecule type" value="Genomic_DNA"/>
</dbReference>
<evidence type="ECO:0008006" key="4">
    <source>
        <dbReference type="Google" id="ProtNLM"/>
    </source>
</evidence>